<accession>A0A0A9X0W5</accession>
<protein>
    <submittedName>
        <fullName evidence="1">Alanine--tRNA ligase</fullName>
    </submittedName>
</protein>
<organism evidence="1">
    <name type="scientific">Lygus hesperus</name>
    <name type="common">Western plant bug</name>
    <dbReference type="NCBI Taxonomy" id="30085"/>
    <lineage>
        <taxon>Eukaryota</taxon>
        <taxon>Metazoa</taxon>
        <taxon>Ecdysozoa</taxon>
        <taxon>Arthropoda</taxon>
        <taxon>Hexapoda</taxon>
        <taxon>Insecta</taxon>
        <taxon>Pterygota</taxon>
        <taxon>Neoptera</taxon>
        <taxon>Paraneoptera</taxon>
        <taxon>Hemiptera</taxon>
        <taxon>Heteroptera</taxon>
        <taxon>Panheteroptera</taxon>
        <taxon>Cimicomorpha</taxon>
        <taxon>Miridae</taxon>
        <taxon>Mirini</taxon>
        <taxon>Lygus</taxon>
    </lineage>
</organism>
<dbReference type="AlphaFoldDB" id="A0A0A9X0W5"/>
<sequence>MYEQHIRLSSSTPLTNNVTSDTLMGSFGVVREHNGKLVTLNNGITAEGLRVFRGTLVQALFIDKNAALDMEKVSMNNKDSRSELCGTNKINVHEKNSKG</sequence>
<reference evidence="1" key="2">
    <citation type="submission" date="2014-07" db="EMBL/GenBank/DDBJ databases">
        <authorList>
            <person name="Hull J."/>
        </authorList>
    </citation>
    <scope>NUCLEOTIDE SEQUENCE</scope>
</reference>
<proteinExistence type="predicted"/>
<reference evidence="1" key="1">
    <citation type="journal article" date="2014" name="PLoS ONE">
        <title>Transcriptome-Based Identification of ABC Transporters in the Western Tarnished Plant Bug Lygus hesperus.</title>
        <authorList>
            <person name="Hull J.J."/>
            <person name="Chaney K."/>
            <person name="Geib S.M."/>
            <person name="Fabrick J.A."/>
            <person name="Brent C.S."/>
            <person name="Walsh D."/>
            <person name="Lavine L.C."/>
        </authorList>
    </citation>
    <scope>NUCLEOTIDE SEQUENCE</scope>
</reference>
<dbReference type="EMBL" id="GBHO01031181">
    <property type="protein sequence ID" value="JAG12423.1"/>
    <property type="molecule type" value="Transcribed_RNA"/>
</dbReference>
<name>A0A0A9X0W5_LYGHE</name>
<gene>
    <name evidence="1" type="primary">alaS_14</name>
    <name evidence="1" type="ORF">CM83_36872</name>
</gene>
<dbReference type="GO" id="GO:0016874">
    <property type="term" value="F:ligase activity"/>
    <property type="evidence" value="ECO:0007669"/>
    <property type="project" value="UniProtKB-KW"/>
</dbReference>
<keyword evidence="1" id="KW-0436">Ligase</keyword>
<evidence type="ECO:0000313" key="1">
    <source>
        <dbReference type="EMBL" id="JAG12423.1"/>
    </source>
</evidence>